<evidence type="ECO:0000313" key="1">
    <source>
        <dbReference type="EMBL" id="PTB41470.1"/>
    </source>
</evidence>
<sequence>MGSFLCLELASVDVVLCITTGLFDLVFWHGGADAIGCGGSIVASNIRYGRRCMAQAWAVAGCNVQSPMPMAL</sequence>
<dbReference type="Proteomes" id="UP000240493">
    <property type="component" value="Unassembled WGS sequence"/>
</dbReference>
<keyword evidence="2" id="KW-1185">Reference proteome</keyword>
<organism evidence="1 2">
    <name type="scientific">Trichoderma asperellum (strain ATCC 204424 / CBS 433.97 / NBRC 101777)</name>
    <dbReference type="NCBI Taxonomy" id="1042311"/>
    <lineage>
        <taxon>Eukaryota</taxon>
        <taxon>Fungi</taxon>
        <taxon>Dikarya</taxon>
        <taxon>Ascomycota</taxon>
        <taxon>Pezizomycotina</taxon>
        <taxon>Sordariomycetes</taxon>
        <taxon>Hypocreomycetidae</taxon>
        <taxon>Hypocreales</taxon>
        <taxon>Hypocreaceae</taxon>
        <taxon>Trichoderma</taxon>
    </lineage>
</organism>
<dbReference type="EMBL" id="KZ679261">
    <property type="protein sequence ID" value="PTB41470.1"/>
    <property type="molecule type" value="Genomic_DNA"/>
</dbReference>
<dbReference type="AlphaFoldDB" id="A0A2T3Z9K7"/>
<name>A0A2T3Z9K7_TRIA4</name>
<gene>
    <name evidence="1" type="ORF">M441DRAFT_399001</name>
</gene>
<evidence type="ECO:0000313" key="2">
    <source>
        <dbReference type="Proteomes" id="UP000240493"/>
    </source>
</evidence>
<accession>A0A2T3Z9K7</accession>
<protein>
    <submittedName>
        <fullName evidence="1">Uncharacterized protein</fullName>
    </submittedName>
</protein>
<reference evidence="1 2" key="1">
    <citation type="submission" date="2016-07" db="EMBL/GenBank/DDBJ databases">
        <title>Multiple horizontal gene transfer events from other fungi enriched the ability of initially mycotrophic Trichoderma (Ascomycota) to feed on dead plant biomass.</title>
        <authorList>
            <consortium name="DOE Joint Genome Institute"/>
            <person name="Aerts A."/>
            <person name="Atanasova L."/>
            <person name="Chenthamara K."/>
            <person name="Zhang J."/>
            <person name="Grujic M."/>
            <person name="Henrissat B."/>
            <person name="Kuo A."/>
            <person name="Salamov A."/>
            <person name="Lipzen A."/>
            <person name="Labutti K."/>
            <person name="Barry K."/>
            <person name="Miao Y."/>
            <person name="Rahimi M.J."/>
            <person name="Shen Q."/>
            <person name="Grigoriev I.V."/>
            <person name="Kubicek C.P."/>
            <person name="Druzhinina I.S."/>
        </authorList>
    </citation>
    <scope>NUCLEOTIDE SEQUENCE [LARGE SCALE GENOMIC DNA]</scope>
    <source>
        <strain evidence="1 2">CBS 433.97</strain>
    </source>
</reference>
<proteinExistence type="predicted"/>